<evidence type="ECO:0000256" key="1">
    <source>
        <dbReference type="SAM" id="Phobius"/>
    </source>
</evidence>
<evidence type="ECO:0000313" key="2">
    <source>
        <dbReference type="EMBL" id="TQV88270.1"/>
    </source>
</evidence>
<accession>A0A545UFM5</accession>
<evidence type="ECO:0000313" key="3">
    <source>
        <dbReference type="Proteomes" id="UP000315439"/>
    </source>
</evidence>
<keyword evidence="1" id="KW-1133">Transmembrane helix</keyword>
<gene>
    <name evidence="2" type="ORF">FLL46_07010</name>
</gene>
<organism evidence="2 3">
    <name type="scientific">Aliikangiella coralliicola</name>
    <dbReference type="NCBI Taxonomy" id="2592383"/>
    <lineage>
        <taxon>Bacteria</taxon>
        <taxon>Pseudomonadati</taxon>
        <taxon>Pseudomonadota</taxon>
        <taxon>Gammaproteobacteria</taxon>
        <taxon>Oceanospirillales</taxon>
        <taxon>Pleioneaceae</taxon>
        <taxon>Aliikangiella</taxon>
    </lineage>
</organism>
<reference evidence="2 3" key="1">
    <citation type="submission" date="2019-07" db="EMBL/GenBank/DDBJ databases">
        <title>Draft genome for Aliikangiella sp. M105.</title>
        <authorList>
            <person name="Wang G."/>
        </authorList>
    </citation>
    <scope>NUCLEOTIDE SEQUENCE [LARGE SCALE GENOMIC DNA]</scope>
    <source>
        <strain evidence="2 3">M105</strain>
    </source>
</reference>
<keyword evidence="1" id="KW-0812">Transmembrane</keyword>
<dbReference type="AlphaFoldDB" id="A0A545UFM5"/>
<dbReference type="Proteomes" id="UP000315439">
    <property type="component" value="Unassembled WGS sequence"/>
</dbReference>
<dbReference type="EMBL" id="VIKS01000004">
    <property type="protein sequence ID" value="TQV88270.1"/>
    <property type="molecule type" value="Genomic_DNA"/>
</dbReference>
<feature type="transmembrane region" description="Helical" evidence="1">
    <location>
        <begin position="29"/>
        <end position="47"/>
    </location>
</feature>
<dbReference type="OrthoDB" id="9179141at2"/>
<dbReference type="RefSeq" id="WP_142892778.1">
    <property type="nucleotide sequence ID" value="NZ_ML660162.1"/>
</dbReference>
<proteinExistence type="predicted"/>
<sequence length="246" mass="28052">MIGLGLLLIAGLYICIVVAGSRKFKKNKLGLAIYWSLVILFPTWFFIGHKLYPSYHQFQALCEANDRKEIFETKAVDYLYLGRASSCERGLNYLNFYKGIECTFAPKEDNEPGAVKGLFRFSRGKSWTDSSCSEQCSSKPQKHEESECYLACSEKKIINSISNPYVFDYTRTPLVKKRLYLRETSMLENEEVLARSRNYTYYPFGEGAKMLNLSAGSAPYSNCDSSIFINVTDVFIPNNEKKAHSD</sequence>
<comment type="caution">
    <text evidence="2">The sequence shown here is derived from an EMBL/GenBank/DDBJ whole genome shotgun (WGS) entry which is preliminary data.</text>
</comment>
<protein>
    <submittedName>
        <fullName evidence="2">Uncharacterized protein</fullName>
    </submittedName>
</protein>
<keyword evidence="3" id="KW-1185">Reference proteome</keyword>
<name>A0A545UFM5_9GAMM</name>
<keyword evidence="1" id="KW-0472">Membrane</keyword>